<dbReference type="EMBL" id="MLJW01002564">
    <property type="protein sequence ID" value="OIQ74273.1"/>
    <property type="molecule type" value="Genomic_DNA"/>
</dbReference>
<protein>
    <submittedName>
        <fullName evidence="2">Uncharacterized protein</fullName>
    </submittedName>
</protein>
<gene>
    <name evidence="2" type="ORF">GALL_440810</name>
</gene>
<feature type="region of interest" description="Disordered" evidence="1">
    <location>
        <begin position="76"/>
        <end position="120"/>
    </location>
</feature>
<reference evidence="2" key="1">
    <citation type="submission" date="2016-10" db="EMBL/GenBank/DDBJ databases">
        <title>Sequence of Gallionella enrichment culture.</title>
        <authorList>
            <person name="Poehlein A."/>
            <person name="Muehling M."/>
            <person name="Daniel R."/>
        </authorList>
    </citation>
    <scope>NUCLEOTIDE SEQUENCE</scope>
</reference>
<evidence type="ECO:0000256" key="1">
    <source>
        <dbReference type="SAM" id="MobiDB-lite"/>
    </source>
</evidence>
<sequence length="120" mass="13493">MEIDLHVLPIRERMAQTQTQRLFRHSLIQAQFNPARLDLQGTVEVQRLRMPFTLNVSADRQSAFVVVIGHQTVRRTAGEDDGVHTGDDCNQRQGHQKPGPRFTVPRTGGCGVHENSQGKL</sequence>
<dbReference type="AlphaFoldDB" id="A0A1J5PS11"/>
<proteinExistence type="predicted"/>
<name>A0A1J5PS11_9ZZZZ</name>
<accession>A0A1J5PS11</accession>
<comment type="caution">
    <text evidence="2">The sequence shown here is derived from an EMBL/GenBank/DDBJ whole genome shotgun (WGS) entry which is preliminary data.</text>
</comment>
<evidence type="ECO:0000313" key="2">
    <source>
        <dbReference type="EMBL" id="OIQ74273.1"/>
    </source>
</evidence>
<organism evidence="2">
    <name type="scientific">mine drainage metagenome</name>
    <dbReference type="NCBI Taxonomy" id="410659"/>
    <lineage>
        <taxon>unclassified sequences</taxon>
        <taxon>metagenomes</taxon>
        <taxon>ecological metagenomes</taxon>
    </lineage>
</organism>
<feature type="compositionally biased region" description="Basic and acidic residues" evidence="1">
    <location>
        <begin position="76"/>
        <end position="90"/>
    </location>
</feature>